<evidence type="ECO:0000313" key="2">
    <source>
        <dbReference type="EMBL" id="PWD51328.1"/>
    </source>
</evidence>
<dbReference type="EMBL" id="PYHR01000002">
    <property type="protein sequence ID" value="PWD51328.1"/>
    <property type="molecule type" value="Genomic_DNA"/>
</dbReference>
<dbReference type="PROSITE" id="PS51257">
    <property type="entry name" value="PROKAR_LIPOPROTEIN"/>
    <property type="match status" value="1"/>
</dbReference>
<sequence length="456" mass="48967">MRKTAQLVTATAALALVLAACSGGGDGGDSGDGSGGDMTITVAYQKTDAFFQLHDLLTKSKAEFEEANPGYTIELEPIAAQETDYFTKLALMNGSPDTAPDIIYEDTFQVRPDAAAGYLLPMDDYLAEWEDWGQFPEGIREAGKGDDGSIYGVSMGTDTRGVYFNKDIFEQAGLPVDWQPETWDDLLEAARAVKEAVPDVIPINIYSSKAQGEAASMQGFEMLLYGTEDTLYDADEGKWIVGSQGFTDSLTFLKTLQDEELAPSLEDALDTNLPNRVSGELLPQGKLAIAVDGSWVPGGWMAGDNAWPEWQEVMGMAAMPTQNGQEPGSTSMSGGWLLSIGANADDPQAAFDFIALTLNEENSFKFATENSQIAARDDVAANPEYVSFNPSFEFFSSLVPTTHFRPATPDYAQISNNIQVAAESVITGQATPEQAAATYDEAVTRVVGEENVADAS</sequence>
<keyword evidence="1" id="KW-0732">Signal</keyword>
<proteinExistence type="predicted"/>
<gene>
    <name evidence="2" type="ORF">C8046_12315</name>
</gene>
<dbReference type="InterPro" id="IPR050490">
    <property type="entry name" value="Bact_solute-bd_prot1"/>
</dbReference>
<protein>
    <submittedName>
        <fullName evidence="2">Sugar ABC transporter substrate-binding protein</fullName>
    </submittedName>
</protein>
<dbReference type="AlphaFoldDB" id="A0A2U1ZWH2"/>
<dbReference type="PANTHER" id="PTHR43649">
    <property type="entry name" value="ARABINOSE-BINDING PROTEIN-RELATED"/>
    <property type="match status" value="1"/>
</dbReference>
<dbReference type="Proteomes" id="UP000245166">
    <property type="component" value="Unassembled WGS sequence"/>
</dbReference>
<dbReference type="OrthoDB" id="3495561at2"/>
<reference evidence="2 3" key="1">
    <citation type="submission" date="2018-03" db="EMBL/GenBank/DDBJ databases">
        <title>Genome assembly of novel Miniimonas species PCH200.</title>
        <authorList>
            <person name="Thakur V."/>
            <person name="Kumar V."/>
            <person name="Singh D."/>
        </authorList>
    </citation>
    <scope>NUCLEOTIDE SEQUENCE [LARGE SCALE GENOMIC DNA]</scope>
    <source>
        <strain evidence="2 3">PCH200</strain>
    </source>
</reference>
<evidence type="ECO:0000256" key="1">
    <source>
        <dbReference type="SAM" id="SignalP"/>
    </source>
</evidence>
<dbReference type="PANTHER" id="PTHR43649:SF14">
    <property type="entry name" value="BLR3389 PROTEIN"/>
    <property type="match status" value="1"/>
</dbReference>
<feature type="chain" id="PRO_5038981517" evidence="1">
    <location>
        <begin position="20"/>
        <end position="456"/>
    </location>
</feature>
<keyword evidence="3" id="KW-1185">Reference proteome</keyword>
<accession>A0A2U1ZWH2</accession>
<dbReference type="Pfam" id="PF01547">
    <property type="entry name" value="SBP_bac_1"/>
    <property type="match status" value="1"/>
</dbReference>
<evidence type="ECO:0000313" key="3">
    <source>
        <dbReference type="Proteomes" id="UP000245166"/>
    </source>
</evidence>
<organism evidence="2 3">
    <name type="scientific">Serinibacter arcticus</name>
    <dbReference type="NCBI Taxonomy" id="1655435"/>
    <lineage>
        <taxon>Bacteria</taxon>
        <taxon>Bacillati</taxon>
        <taxon>Actinomycetota</taxon>
        <taxon>Actinomycetes</taxon>
        <taxon>Micrococcales</taxon>
        <taxon>Beutenbergiaceae</taxon>
        <taxon>Serinibacter</taxon>
    </lineage>
</organism>
<dbReference type="RefSeq" id="WP_109229709.1">
    <property type="nucleotide sequence ID" value="NZ_PYHR01000002.1"/>
</dbReference>
<comment type="caution">
    <text evidence="2">The sequence shown here is derived from an EMBL/GenBank/DDBJ whole genome shotgun (WGS) entry which is preliminary data.</text>
</comment>
<name>A0A2U1ZWH2_9MICO</name>
<dbReference type="SUPFAM" id="SSF53850">
    <property type="entry name" value="Periplasmic binding protein-like II"/>
    <property type="match status" value="1"/>
</dbReference>
<feature type="signal peptide" evidence="1">
    <location>
        <begin position="1"/>
        <end position="19"/>
    </location>
</feature>
<dbReference type="Gene3D" id="3.40.190.10">
    <property type="entry name" value="Periplasmic binding protein-like II"/>
    <property type="match status" value="2"/>
</dbReference>
<dbReference type="InterPro" id="IPR006059">
    <property type="entry name" value="SBP"/>
</dbReference>